<feature type="compositionally biased region" description="Basic and acidic residues" evidence="1">
    <location>
        <begin position="89"/>
        <end position="99"/>
    </location>
</feature>
<organism evidence="2 3">
    <name type="scientific">Characodon lateralis</name>
    <dbReference type="NCBI Taxonomy" id="208331"/>
    <lineage>
        <taxon>Eukaryota</taxon>
        <taxon>Metazoa</taxon>
        <taxon>Chordata</taxon>
        <taxon>Craniata</taxon>
        <taxon>Vertebrata</taxon>
        <taxon>Euteleostomi</taxon>
        <taxon>Actinopterygii</taxon>
        <taxon>Neopterygii</taxon>
        <taxon>Teleostei</taxon>
        <taxon>Neoteleostei</taxon>
        <taxon>Acanthomorphata</taxon>
        <taxon>Ovalentaria</taxon>
        <taxon>Atherinomorphae</taxon>
        <taxon>Cyprinodontiformes</taxon>
        <taxon>Goodeidae</taxon>
        <taxon>Characodon</taxon>
    </lineage>
</organism>
<protein>
    <submittedName>
        <fullName evidence="2">Uncharacterized protein</fullName>
    </submittedName>
</protein>
<feature type="compositionally biased region" description="Polar residues" evidence="1">
    <location>
        <begin position="100"/>
        <end position="111"/>
    </location>
</feature>
<evidence type="ECO:0000313" key="3">
    <source>
        <dbReference type="Proteomes" id="UP001352852"/>
    </source>
</evidence>
<gene>
    <name evidence="2" type="ORF">CHARACLAT_023735</name>
</gene>
<dbReference type="Proteomes" id="UP001352852">
    <property type="component" value="Unassembled WGS sequence"/>
</dbReference>
<feature type="region of interest" description="Disordered" evidence="1">
    <location>
        <begin position="1"/>
        <end position="118"/>
    </location>
</feature>
<accession>A0ABU7F5I4</accession>
<name>A0ABU7F5I4_9TELE</name>
<proteinExistence type="predicted"/>
<reference evidence="2 3" key="1">
    <citation type="submission" date="2021-06" db="EMBL/GenBank/DDBJ databases">
        <authorList>
            <person name="Palmer J.M."/>
        </authorList>
    </citation>
    <scope>NUCLEOTIDE SEQUENCE [LARGE SCALE GENOMIC DNA]</scope>
    <source>
        <strain evidence="2 3">CL_MEX2019</strain>
        <tissue evidence="2">Muscle</tissue>
    </source>
</reference>
<keyword evidence="3" id="KW-1185">Reference proteome</keyword>
<feature type="compositionally biased region" description="Polar residues" evidence="1">
    <location>
        <begin position="16"/>
        <end position="57"/>
    </location>
</feature>
<sequence length="172" mass="19316">MVFRTSGVVHVHGETNRSVSPQTADGFDSSQQANYDHQHELNGSQTDTNTQRSSGQPSIEDWGLSPWAGLPLLGRLGDKMQDRKKHREKTNDKKSESARTEFNQNQIQPNRTAGEPRNQMGLSRATGNQILQTQLIPDMTNTGTIENHQLNFLNACEVISILLRSLDQQNRH</sequence>
<evidence type="ECO:0000256" key="1">
    <source>
        <dbReference type="SAM" id="MobiDB-lite"/>
    </source>
</evidence>
<comment type="caution">
    <text evidence="2">The sequence shown here is derived from an EMBL/GenBank/DDBJ whole genome shotgun (WGS) entry which is preliminary data.</text>
</comment>
<dbReference type="EMBL" id="JAHUTJ010076319">
    <property type="protein sequence ID" value="MED6294696.1"/>
    <property type="molecule type" value="Genomic_DNA"/>
</dbReference>
<evidence type="ECO:0000313" key="2">
    <source>
        <dbReference type="EMBL" id="MED6294696.1"/>
    </source>
</evidence>